<dbReference type="GO" id="GO:0000976">
    <property type="term" value="F:transcription cis-regulatory region binding"/>
    <property type="evidence" value="ECO:0007669"/>
    <property type="project" value="TreeGrafter"/>
</dbReference>
<dbReference type="RefSeq" id="WP_118919562.1">
    <property type="nucleotide sequence ID" value="NZ_QWEG01000002.1"/>
</dbReference>
<evidence type="ECO:0000259" key="5">
    <source>
        <dbReference type="PROSITE" id="PS50932"/>
    </source>
</evidence>
<dbReference type="SMART" id="SM00354">
    <property type="entry name" value="HTH_LACI"/>
    <property type="match status" value="1"/>
</dbReference>
<sequence>MSTIRDVAKAAKVSVATVSRVLNNSDKVNEETKKRVLETIRELDYKPNEVARSLFRKQSNTIALIVPDIKNPFFPEVARAVEDVLNEKEFTLILCNSDEDPQKEQRYLDMMKQKYVDGVIIVTSTLQKKEIEKSDIPIIALDRQLGNSIPSVSVDNFNGAREAVRHLKSAGCRKIAHIRGPHGIVSADDRSDGYLHETAHEPWYCDDLIVSGNFNHVETFEAAIELMKRHPDLDGIFAGNDIMAAGAIKAAGTFGKKVPEELAVIGFDGIDLCRLTNPEITTMAQPIYELGATAAKLILELIEGKELAETHVLFDVTFSKGQSTKNVR</sequence>
<dbReference type="PROSITE" id="PS00356">
    <property type="entry name" value="HTH_LACI_1"/>
    <property type="match status" value="1"/>
</dbReference>
<evidence type="ECO:0000313" key="6">
    <source>
        <dbReference type="EMBL" id="RHW42867.1"/>
    </source>
</evidence>
<protein>
    <submittedName>
        <fullName evidence="6">LacI family transcriptional regulator</fullName>
    </submittedName>
</protein>
<gene>
    <name evidence="6" type="ORF">D1B31_03075</name>
</gene>
<dbReference type="Pfam" id="PF00356">
    <property type="entry name" value="LacI"/>
    <property type="match status" value="1"/>
</dbReference>
<evidence type="ECO:0000256" key="3">
    <source>
        <dbReference type="ARBA" id="ARBA00023125"/>
    </source>
</evidence>
<dbReference type="InterPro" id="IPR010982">
    <property type="entry name" value="Lambda_DNA-bd_dom_sf"/>
</dbReference>
<dbReference type="Pfam" id="PF00532">
    <property type="entry name" value="Peripla_BP_1"/>
    <property type="match status" value="1"/>
</dbReference>
<feature type="domain" description="HTH lacI-type" evidence="5">
    <location>
        <begin position="2"/>
        <end position="56"/>
    </location>
</feature>
<dbReference type="SUPFAM" id="SSF47413">
    <property type="entry name" value="lambda repressor-like DNA-binding domains"/>
    <property type="match status" value="1"/>
</dbReference>
<dbReference type="PROSITE" id="PS50932">
    <property type="entry name" value="HTH_LACI_2"/>
    <property type="match status" value="1"/>
</dbReference>
<proteinExistence type="predicted"/>
<dbReference type="GO" id="GO:0003700">
    <property type="term" value="F:DNA-binding transcription factor activity"/>
    <property type="evidence" value="ECO:0007669"/>
    <property type="project" value="TreeGrafter"/>
</dbReference>
<keyword evidence="2" id="KW-0805">Transcription regulation</keyword>
<keyword evidence="1" id="KW-0678">Repressor</keyword>
<dbReference type="PANTHER" id="PTHR30146">
    <property type="entry name" value="LACI-RELATED TRANSCRIPTIONAL REPRESSOR"/>
    <property type="match status" value="1"/>
</dbReference>
<keyword evidence="7" id="KW-1185">Reference proteome</keyword>
<evidence type="ECO:0000313" key="7">
    <source>
        <dbReference type="Proteomes" id="UP000284416"/>
    </source>
</evidence>
<name>A0A417YZC6_9BACI</name>
<comment type="caution">
    <text evidence="6">The sequence shown here is derived from an EMBL/GenBank/DDBJ whole genome shotgun (WGS) entry which is preliminary data.</text>
</comment>
<organism evidence="6 7">
    <name type="scientific">Neobacillus notoginsengisoli</name>
    <dbReference type="NCBI Taxonomy" id="1578198"/>
    <lineage>
        <taxon>Bacteria</taxon>
        <taxon>Bacillati</taxon>
        <taxon>Bacillota</taxon>
        <taxon>Bacilli</taxon>
        <taxon>Bacillales</taxon>
        <taxon>Bacillaceae</taxon>
        <taxon>Neobacillus</taxon>
    </lineage>
</organism>
<dbReference type="InterPro" id="IPR000843">
    <property type="entry name" value="HTH_LacI"/>
</dbReference>
<dbReference type="CDD" id="cd01392">
    <property type="entry name" value="HTH_LacI"/>
    <property type="match status" value="1"/>
</dbReference>
<evidence type="ECO:0000256" key="2">
    <source>
        <dbReference type="ARBA" id="ARBA00023015"/>
    </source>
</evidence>
<dbReference type="SUPFAM" id="SSF53822">
    <property type="entry name" value="Periplasmic binding protein-like I"/>
    <property type="match status" value="1"/>
</dbReference>
<dbReference type="CDD" id="cd06291">
    <property type="entry name" value="PBP1_Qymf-like"/>
    <property type="match status" value="1"/>
</dbReference>
<dbReference type="AlphaFoldDB" id="A0A417YZC6"/>
<keyword evidence="4" id="KW-0804">Transcription</keyword>
<dbReference type="InterPro" id="IPR028082">
    <property type="entry name" value="Peripla_BP_I"/>
</dbReference>
<keyword evidence="3" id="KW-0238">DNA-binding</keyword>
<dbReference type="Gene3D" id="1.10.260.40">
    <property type="entry name" value="lambda repressor-like DNA-binding domains"/>
    <property type="match status" value="1"/>
</dbReference>
<reference evidence="6 7" key="1">
    <citation type="journal article" date="2017" name="Int. J. Syst. Evol. Microbiol.">
        <title>Bacillus notoginsengisoli sp. nov., a novel bacterium isolated from the rhizosphere of Panax notoginseng.</title>
        <authorList>
            <person name="Zhang M.Y."/>
            <person name="Cheng J."/>
            <person name="Cai Y."/>
            <person name="Zhang T.Y."/>
            <person name="Wu Y.Y."/>
            <person name="Manikprabhu D."/>
            <person name="Li W.J."/>
            <person name="Zhang Y.X."/>
        </authorList>
    </citation>
    <scope>NUCLEOTIDE SEQUENCE [LARGE SCALE GENOMIC DNA]</scope>
    <source>
        <strain evidence="6 7">JCM 30743</strain>
    </source>
</reference>
<dbReference type="EMBL" id="QWEG01000002">
    <property type="protein sequence ID" value="RHW42867.1"/>
    <property type="molecule type" value="Genomic_DNA"/>
</dbReference>
<dbReference type="OrthoDB" id="9796186at2"/>
<dbReference type="PRINTS" id="PR00036">
    <property type="entry name" value="HTHLACI"/>
</dbReference>
<dbReference type="PANTHER" id="PTHR30146:SF95">
    <property type="entry name" value="RIBOSE OPERON REPRESSOR"/>
    <property type="match status" value="1"/>
</dbReference>
<dbReference type="InterPro" id="IPR001761">
    <property type="entry name" value="Peripla_BP/Lac1_sug-bd_dom"/>
</dbReference>
<dbReference type="Proteomes" id="UP000284416">
    <property type="component" value="Unassembled WGS sequence"/>
</dbReference>
<evidence type="ECO:0000256" key="4">
    <source>
        <dbReference type="ARBA" id="ARBA00023163"/>
    </source>
</evidence>
<dbReference type="Gene3D" id="3.40.50.2300">
    <property type="match status" value="2"/>
</dbReference>
<evidence type="ECO:0000256" key="1">
    <source>
        <dbReference type="ARBA" id="ARBA00022491"/>
    </source>
</evidence>
<accession>A0A417YZC6</accession>